<evidence type="ECO:0000259" key="11">
    <source>
        <dbReference type="PROSITE" id="PS50240"/>
    </source>
</evidence>
<dbReference type="PROSITE" id="PS01209">
    <property type="entry name" value="LDLRA_1"/>
    <property type="match status" value="2"/>
</dbReference>
<dbReference type="InterPro" id="IPR018114">
    <property type="entry name" value="TRYPSIN_HIS"/>
</dbReference>
<keyword evidence="1 9" id="KW-0645">Protease</keyword>
<dbReference type="InterPro" id="IPR050127">
    <property type="entry name" value="Serine_Proteases_S1"/>
</dbReference>
<proteinExistence type="predicted"/>
<keyword evidence="15" id="KW-1185">Reference proteome</keyword>
<dbReference type="GO" id="GO:0004252">
    <property type="term" value="F:serine-type endopeptidase activity"/>
    <property type="evidence" value="ECO:0000318"/>
    <property type="project" value="GO_Central"/>
</dbReference>
<dbReference type="InterPro" id="IPR033116">
    <property type="entry name" value="TRYPSIN_SER"/>
</dbReference>
<dbReference type="PANTHER" id="PTHR24264:SF54">
    <property type="entry name" value="PEPTIDASE S1 DOMAIN-CONTAINING PROTEIN"/>
    <property type="match status" value="1"/>
</dbReference>
<dbReference type="HOGENOM" id="CLU_374915_0_0_1"/>
<dbReference type="FunFam" id="4.10.400.10:FF:000167">
    <property type="entry name" value="Predicted protein"/>
    <property type="match status" value="1"/>
</dbReference>
<dbReference type="CDD" id="cd00190">
    <property type="entry name" value="Tryp_SPc"/>
    <property type="match status" value="1"/>
</dbReference>
<feature type="disulfide bond" evidence="8">
    <location>
        <begin position="413"/>
        <end position="423"/>
    </location>
</feature>
<reference evidence="14" key="4">
    <citation type="submission" date="2025-09" db="UniProtKB">
        <authorList>
            <consortium name="Ensembl"/>
        </authorList>
    </citation>
    <scope>IDENTIFICATION</scope>
</reference>
<dbReference type="InterPro" id="IPR001190">
    <property type="entry name" value="SRCR"/>
</dbReference>
<keyword evidence="5 8" id="KW-1015">Disulfide bond</keyword>
<evidence type="ECO:0000256" key="4">
    <source>
        <dbReference type="ARBA" id="ARBA00022825"/>
    </source>
</evidence>
<dbReference type="InterPro" id="IPR003609">
    <property type="entry name" value="Pan_app"/>
</dbReference>
<keyword evidence="4 9" id="KW-0720">Serine protease</keyword>
<evidence type="ECO:0000313" key="15">
    <source>
        <dbReference type="Proteomes" id="UP000008144"/>
    </source>
</evidence>
<dbReference type="CDD" id="cd00112">
    <property type="entry name" value="LDLa"/>
    <property type="match status" value="3"/>
</dbReference>
<dbReference type="FunFam" id="3.10.250.10:FF:000081">
    <property type="match status" value="1"/>
</dbReference>
<dbReference type="InterPro" id="IPR009003">
    <property type="entry name" value="Peptidase_S1_PA"/>
</dbReference>
<dbReference type="Gene3D" id="4.10.400.10">
    <property type="entry name" value="Low-density Lipoprotein Receptor"/>
    <property type="match status" value="3"/>
</dbReference>
<dbReference type="PROSITE" id="PS50287">
    <property type="entry name" value="SRCR_2"/>
    <property type="match status" value="2"/>
</dbReference>
<dbReference type="GO" id="GO:0006508">
    <property type="term" value="P:proteolysis"/>
    <property type="evidence" value="ECO:0000318"/>
    <property type="project" value="GO_Central"/>
</dbReference>
<dbReference type="PROSITE" id="PS50948">
    <property type="entry name" value="PAN"/>
    <property type="match status" value="1"/>
</dbReference>
<dbReference type="STRING" id="7719.ENSCINP00000001165"/>
<dbReference type="Ensembl" id="ENSCINT00000001165.3">
    <property type="protein sequence ID" value="ENSCINP00000001165.3"/>
    <property type="gene ID" value="ENSCING00000000636.3"/>
</dbReference>
<reference evidence="15" key="1">
    <citation type="journal article" date="2002" name="Science">
        <title>The draft genome of Ciona intestinalis: insights into chordate and vertebrate origins.</title>
        <authorList>
            <person name="Dehal P."/>
            <person name="Satou Y."/>
            <person name="Campbell R.K."/>
            <person name="Chapman J."/>
            <person name="Degnan B."/>
            <person name="De Tomaso A."/>
            <person name="Davidson B."/>
            <person name="Di Gregorio A."/>
            <person name="Gelpke M."/>
            <person name="Goodstein D.M."/>
            <person name="Harafuji N."/>
            <person name="Hastings K.E."/>
            <person name="Ho I."/>
            <person name="Hotta K."/>
            <person name="Huang W."/>
            <person name="Kawashima T."/>
            <person name="Lemaire P."/>
            <person name="Martinez D."/>
            <person name="Meinertzhagen I.A."/>
            <person name="Necula S."/>
            <person name="Nonaka M."/>
            <person name="Putnam N."/>
            <person name="Rash S."/>
            <person name="Saiga H."/>
            <person name="Satake M."/>
            <person name="Terry A."/>
            <person name="Yamada L."/>
            <person name="Wang H.G."/>
            <person name="Awazu S."/>
            <person name="Azumi K."/>
            <person name="Boore J."/>
            <person name="Branno M."/>
            <person name="Chin-Bow S."/>
            <person name="DeSantis R."/>
            <person name="Doyle S."/>
            <person name="Francino P."/>
            <person name="Keys D.N."/>
            <person name="Haga S."/>
            <person name="Hayashi H."/>
            <person name="Hino K."/>
            <person name="Imai K.S."/>
            <person name="Inaba K."/>
            <person name="Kano S."/>
            <person name="Kobayashi K."/>
            <person name="Kobayashi M."/>
            <person name="Lee B.I."/>
            <person name="Makabe K.W."/>
            <person name="Manohar C."/>
            <person name="Matassi G."/>
            <person name="Medina M."/>
            <person name="Mochizuki Y."/>
            <person name="Mount S."/>
            <person name="Morishita T."/>
            <person name="Miura S."/>
            <person name="Nakayama A."/>
            <person name="Nishizaka S."/>
            <person name="Nomoto H."/>
            <person name="Ohta F."/>
            <person name="Oishi K."/>
            <person name="Rigoutsos I."/>
            <person name="Sano M."/>
            <person name="Sasaki A."/>
            <person name="Sasakura Y."/>
            <person name="Shoguchi E."/>
            <person name="Shin-i T."/>
            <person name="Spagnuolo A."/>
            <person name="Stainier D."/>
            <person name="Suzuki M.M."/>
            <person name="Tassy O."/>
            <person name="Takatori N."/>
            <person name="Tokuoka M."/>
            <person name="Yagi K."/>
            <person name="Yoshizaki F."/>
            <person name="Wada S."/>
            <person name="Zhang C."/>
            <person name="Hyatt P.D."/>
            <person name="Larimer F."/>
            <person name="Detter C."/>
            <person name="Doggett N."/>
            <person name="Glavina T."/>
            <person name="Hawkins T."/>
            <person name="Richardson P."/>
            <person name="Lucas S."/>
            <person name="Kohara Y."/>
            <person name="Levine M."/>
            <person name="Satoh N."/>
            <person name="Rokhsar D.S."/>
        </authorList>
    </citation>
    <scope>NUCLEOTIDE SEQUENCE [LARGE SCALE GENOMIC DNA]</scope>
</reference>
<dbReference type="PANTHER" id="PTHR24264">
    <property type="entry name" value="TRYPSIN-RELATED"/>
    <property type="match status" value="1"/>
</dbReference>
<dbReference type="Gene3D" id="3.50.4.10">
    <property type="entry name" value="Hepatocyte Growth Factor"/>
    <property type="match status" value="1"/>
</dbReference>
<protein>
    <submittedName>
        <fullName evidence="14">Uncharacterized protein</fullName>
    </submittedName>
</protein>
<dbReference type="SUPFAM" id="SSF57424">
    <property type="entry name" value="LDL receptor-like module"/>
    <property type="match status" value="3"/>
</dbReference>
<feature type="disulfide bond" evidence="7">
    <location>
        <begin position="154"/>
        <end position="169"/>
    </location>
</feature>
<dbReference type="EMBL" id="EAAA01000042">
    <property type="status" value="NOT_ANNOTATED_CDS"/>
    <property type="molecule type" value="Genomic_DNA"/>
</dbReference>
<evidence type="ECO:0000256" key="9">
    <source>
        <dbReference type="RuleBase" id="RU363034"/>
    </source>
</evidence>
<dbReference type="FunFam" id="3.10.250.10:FF:000045">
    <property type="entry name" value="neurotrypsin-like isoform X1"/>
    <property type="match status" value="1"/>
</dbReference>
<dbReference type="SUPFAM" id="SSF56487">
    <property type="entry name" value="SRCR-like"/>
    <property type="match status" value="2"/>
</dbReference>
<dbReference type="InterPro" id="IPR036055">
    <property type="entry name" value="LDL_receptor-like_sf"/>
</dbReference>
<dbReference type="PROSITE" id="PS50240">
    <property type="entry name" value="TRYPSIN_DOM"/>
    <property type="match status" value="1"/>
</dbReference>
<dbReference type="Pfam" id="PF00057">
    <property type="entry name" value="Ldl_recept_a"/>
    <property type="match status" value="3"/>
</dbReference>
<dbReference type="GO" id="GO:0005615">
    <property type="term" value="C:extracellular space"/>
    <property type="evidence" value="ECO:0000318"/>
    <property type="project" value="GO_Central"/>
</dbReference>
<dbReference type="Pfam" id="PF00530">
    <property type="entry name" value="SRCR"/>
    <property type="match status" value="2"/>
</dbReference>
<feature type="compositionally biased region" description="Low complexity" evidence="10">
    <location>
        <begin position="470"/>
        <end position="483"/>
    </location>
</feature>
<dbReference type="GeneTree" id="ENSGT01050000244971"/>
<feature type="disulfide bond" evidence="7">
    <location>
        <begin position="196"/>
        <end position="211"/>
    </location>
</feature>
<dbReference type="Pfam" id="PF00089">
    <property type="entry name" value="Trypsin"/>
    <property type="match status" value="1"/>
</dbReference>
<evidence type="ECO:0000256" key="3">
    <source>
        <dbReference type="ARBA" id="ARBA00022801"/>
    </source>
</evidence>
<evidence type="ECO:0000313" key="14">
    <source>
        <dbReference type="Ensembl" id="ENSCINP00000001165.3"/>
    </source>
</evidence>
<evidence type="ECO:0000256" key="8">
    <source>
        <dbReference type="PROSITE-ProRule" id="PRU00196"/>
    </source>
</evidence>
<dbReference type="SUPFAM" id="SSF50494">
    <property type="entry name" value="Trypsin-like serine proteases"/>
    <property type="match status" value="1"/>
</dbReference>
<dbReference type="SMART" id="SM00020">
    <property type="entry name" value="Tryp_SPc"/>
    <property type="match status" value="1"/>
</dbReference>
<keyword evidence="2" id="KW-0677">Repeat</keyword>
<comment type="caution">
    <text evidence="8">Lacks conserved residue(s) required for the propagation of feature annotation.</text>
</comment>
<dbReference type="Pfam" id="PF00024">
    <property type="entry name" value="PAN_1"/>
    <property type="match status" value="1"/>
</dbReference>
<feature type="domain" description="SRCR" evidence="12">
    <location>
        <begin position="11"/>
        <end position="122"/>
    </location>
</feature>
<evidence type="ECO:0000256" key="7">
    <source>
        <dbReference type="PROSITE-ProRule" id="PRU00124"/>
    </source>
</evidence>
<evidence type="ECO:0000256" key="10">
    <source>
        <dbReference type="SAM" id="MobiDB-lite"/>
    </source>
</evidence>
<dbReference type="PROSITE" id="PS00134">
    <property type="entry name" value="TRYPSIN_HIS"/>
    <property type="match status" value="1"/>
</dbReference>
<keyword evidence="6" id="KW-0325">Glycoprotein</keyword>
<dbReference type="PROSITE" id="PS00135">
    <property type="entry name" value="TRYPSIN_SER"/>
    <property type="match status" value="1"/>
</dbReference>
<evidence type="ECO:0000256" key="2">
    <source>
        <dbReference type="ARBA" id="ARBA00022737"/>
    </source>
</evidence>
<dbReference type="InterPro" id="IPR023415">
    <property type="entry name" value="LDLR_class-A_CS"/>
</dbReference>
<dbReference type="Gene3D" id="2.40.10.10">
    <property type="entry name" value="Trypsin-like serine proteases"/>
    <property type="match status" value="1"/>
</dbReference>
<dbReference type="InterPro" id="IPR002172">
    <property type="entry name" value="LDrepeatLR_classA_rpt"/>
</dbReference>
<feature type="region of interest" description="Disordered" evidence="10">
    <location>
        <begin position="470"/>
        <end position="491"/>
    </location>
</feature>
<feature type="domain" description="Peptidase S1" evidence="11">
    <location>
        <begin position="498"/>
        <end position="737"/>
    </location>
</feature>
<feature type="domain" description="Apple" evidence="13">
    <location>
        <begin position="211"/>
        <end position="296"/>
    </location>
</feature>
<evidence type="ECO:0000259" key="12">
    <source>
        <dbReference type="PROSITE" id="PS50287"/>
    </source>
</evidence>
<dbReference type="InterPro" id="IPR036772">
    <property type="entry name" value="SRCR-like_dom_sf"/>
</dbReference>
<dbReference type="Proteomes" id="UP000008144">
    <property type="component" value="Chromosome 1"/>
</dbReference>
<sequence length="741" mass="81865">WRGKGSFTGDVRIDCRNKRGGCYKGGVQVFNREEGRWGNVCGAGWGKMDANVVCKYLKYKKGAKKHLRLRKAKLSVVGKRLSPMLRNIRCTGGEAKLTECDGEAMRDGEGCEGERFAGVVCQGKQTILEDDVTCSSSETRCANRKTCVTSQHVCDGTSDCPWGSDEENCGTTGVCDVDKFWCGAGGGGCVSRSFVCDGDRDCVNGTDEIGCVQYLRQFTWLRNAKLQLTAGDYNSGWRHVTPYTCAKKCREEKRFDCVSFDYHKDTKECDLTTHSSRNARLVRPREGNWDHYELKTPRRCPGFRCVTSWSCIPASQQCDGEVQCRDGSDERNCSDVGGGFTIRLASGVSSYEGHLEVKRAGEDFGLVCDIGWSMNEANVACRQLGFSRGALMALSGQFFQRSHRAYMLSDVTCRGDEVTIDECRHSGWGVKDCPMDHEAGVVCICDVAIPTTTPTTTTTRGTTTAQRITTTATPRRTTATPPRCGVKPSTENHAIPRIVGGNFAQPNEWPWQVAIWLPWQFKCGGTLIDSCWVLTAAHCFSQQYDVSNYWIRLGDHQSTVVDGTEQDFKIERIIKHNFNTNTNDNDIALIELKRHNGRCARLNEVVKLACLPTSLNQFPGGTKCHIVGWGQTSFESATPYTRLLKEATIPLISRRDCLAQSVYGTRLSTNMFCAGYIRGGVDTCQGDSGGPLLCQANDGLYYVWGVVSWGNGCAQPRSPGVYTNVANYVGWITRNTGITFT</sequence>
<accession>F6RQT3</accession>
<dbReference type="PRINTS" id="PR00261">
    <property type="entry name" value="LDLRECEPTOR"/>
</dbReference>
<dbReference type="SMART" id="SM00192">
    <property type="entry name" value="LDLa"/>
    <property type="match status" value="3"/>
</dbReference>
<dbReference type="InParanoid" id="F6RQT3"/>
<evidence type="ECO:0000259" key="13">
    <source>
        <dbReference type="PROSITE" id="PS50948"/>
    </source>
</evidence>
<dbReference type="PRINTS" id="PR00258">
    <property type="entry name" value="SPERACTRCPTR"/>
</dbReference>
<evidence type="ECO:0000256" key="5">
    <source>
        <dbReference type="ARBA" id="ARBA00023157"/>
    </source>
</evidence>
<dbReference type="CDD" id="cd01099">
    <property type="entry name" value="PAN_AP_HGF"/>
    <property type="match status" value="1"/>
</dbReference>
<evidence type="ECO:0000256" key="6">
    <source>
        <dbReference type="ARBA" id="ARBA00023180"/>
    </source>
</evidence>
<feature type="domain" description="SRCR" evidence="12">
    <location>
        <begin position="342"/>
        <end position="444"/>
    </location>
</feature>
<evidence type="ECO:0000256" key="1">
    <source>
        <dbReference type="ARBA" id="ARBA00022670"/>
    </source>
</evidence>
<reference evidence="14" key="2">
    <citation type="journal article" date="2008" name="Genome Biol.">
        <title>Improved genome assembly and evidence-based global gene model set for the chordate Ciona intestinalis: new insight into intron and operon populations.</title>
        <authorList>
            <person name="Satou Y."/>
            <person name="Mineta K."/>
            <person name="Ogasawara M."/>
            <person name="Sasakura Y."/>
            <person name="Shoguchi E."/>
            <person name="Ueno K."/>
            <person name="Yamada L."/>
            <person name="Matsumoto J."/>
            <person name="Wasserscheid J."/>
            <person name="Dewar K."/>
            <person name="Wiley G.B."/>
            <person name="Macmil S.L."/>
            <person name="Roe B.A."/>
            <person name="Zeller R.W."/>
            <person name="Hastings K.E."/>
            <person name="Lemaire P."/>
            <person name="Lindquist E."/>
            <person name="Endo T."/>
            <person name="Hotta K."/>
            <person name="Inaba K."/>
        </authorList>
    </citation>
    <scope>NUCLEOTIDE SEQUENCE [LARGE SCALE GENOMIC DNA]</scope>
    <source>
        <strain evidence="14">wild type</strain>
    </source>
</reference>
<feature type="disulfide bond" evidence="7">
    <location>
        <begin position="318"/>
        <end position="333"/>
    </location>
</feature>
<dbReference type="SUPFAM" id="SSF57414">
    <property type="entry name" value="Hairpin loop containing domain-like"/>
    <property type="match status" value="1"/>
</dbReference>
<dbReference type="Gene3D" id="3.10.250.10">
    <property type="entry name" value="SRCR-like domain"/>
    <property type="match status" value="2"/>
</dbReference>
<dbReference type="GO" id="GO:0016020">
    <property type="term" value="C:membrane"/>
    <property type="evidence" value="ECO:0007669"/>
    <property type="project" value="InterPro"/>
</dbReference>
<name>F6RQT3_CIOIN</name>
<dbReference type="SMART" id="SM00202">
    <property type="entry name" value="SR"/>
    <property type="match status" value="2"/>
</dbReference>
<keyword evidence="3 9" id="KW-0378">Hydrolase</keyword>
<dbReference type="OMA" id="FQCDYEV"/>
<dbReference type="FunFam" id="2.40.10.10:FF:000003">
    <property type="entry name" value="Transmembrane serine protease 3"/>
    <property type="match status" value="1"/>
</dbReference>
<reference evidence="14" key="3">
    <citation type="submission" date="2025-08" db="UniProtKB">
        <authorList>
            <consortium name="Ensembl"/>
        </authorList>
    </citation>
    <scope>IDENTIFICATION</scope>
</reference>
<organism evidence="14 15">
    <name type="scientific">Ciona intestinalis</name>
    <name type="common">Transparent sea squirt</name>
    <name type="synonym">Ascidia intestinalis</name>
    <dbReference type="NCBI Taxonomy" id="7719"/>
    <lineage>
        <taxon>Eukaryota</taxon>
        <taxon>Metazoa</taxon>
        <taxon>Chordata</taxon>
        <taxon>Tunicata</taxon>
        <taxon>Ascidiacea</taxon>
        <taxon>Phlebobranchia</taxon>
        <taxon>Cionidae</taxon>
        <taxon>Ciona</taxon>
    </lineage>
</organism>
<dbReference type="AlphaFoldDB" id="F6RQT3"/>
<dbReference type="PROSITE" id="PS50068">
    <property type="entry name" value="LDLRA_2"/>
    <property type="match status" value="3"/>
</dbReference>
<dbReference type="InterPro" id="IPR001254">
    <property type="entry name" value="Trypsin_dom"/>
</dbReference>
<dbReference type="InterPro" id="IPR043504">
    <property type="entry name" value="Peptidase_S1_PA_chymotrypsin"/>
</dbReference>
<feature type="disulfide bond" evidence="8">
    <location>
        <begin position="90"/>
        <end position="100"/>
    </location>
</feature>